<dbReference type="AlphaFoldDB" id="A0A3L6D7D9"/>
<dbReference type="Proteomes" id="UP000251960">
    <property type="component" value="Unassembled WGS sequence"/>
</dbReference>
<accession>A0A3L6D7D9</accession>
<name>A0A3L6D7D9_MAIZE</name>
<organism evidence="1 2">
    <name type="scientific">Zea mays</name>
    <name type="common">Maize</name>
    <dbReference type="NCBI Taxonomy" id="4577"/>
    <lineage>
        <taxon>Eukaryota</taxon>
        <taxon>Viridiplantae</taxon>
        <taxon>Streptophyta</taxon>
        <taxon>Embryophyta</taxon>
        <taxon>Tracheophyta</taxon>
        <taxon>Spermatophyta</taxon>
        <taxon>Magnoliopsida</taxon>
        <taxon>Liliopsida</taxon>
        <taxon>Poales</taxon>
        <taxon>Poaceae</taxon>
        <taxon>PACMAD clade</taxon>
        <taxon>Panicoideae</taxon>
        <taxon>Andropogonodae</taxon>
        <taxon>Andropogoneae</taxon>
        <taxon>Tripsacinae</taxon>
        <taxon>Zea</taxon>
    </lineage>
</organism>
<dbReference type="ExpressionAtlas" id="A0A3L6D7D9">
    <property type="expression patterns" value="baseline and differential"/>
</dbReference>
<reference evidence="1 2" key="1">
    <citation type="journal article" date="2018" name="Nat. Genet.">
        <title>Extensive intraspecific gene order and gene structural variations between Mo17 and other maize genomes.</title>
        <authorList>
            <person name="Sun S."/>
            <person name="Zhou Y."/>
            <person name="Chen J."/>
            <person name="Shi J."/>
            <person name="Zhao H."/>
            <person name="Zhao H."/>
            <person name="Song W."/>
            <person name="Zhang M."/>
            <person name="Cui Y."/>
            <person name="Dong X."/>
            <person name="Liu H."/>
            <person name="Ma X."/>
            <person name="Jiao Y."/>
            <person name="Wang B."/>
            <person name="Wei X."/>
            <person name="Stein J.C."/>
            <person name="Glaubitz J.C."/>
            <person name="Lu F."/>
            <person name="Yu G."/>
            <person name="Liang C."/>
            <person name="Fengler K."/>
            <person name="Li B."/>
            <person name="Rafalski A."/>
            <person name="Schnable P.S."/>
            <person name="Ware D.H."/>
            <person name="Buckler E.S."/>
            <person name="Lai J."/>
        </authorList>
    </citation>
    <scope>NUCLEOTIDE SEQUENCE [LARGE SCALE GENOMIC DNA]</scope>
    <source>
        <strain evidence="2">cv. Missouri 17</strain>
        <tissue evidence="1">Seedling</tissue>
    </source>
</reference>
<comment type="caution">
    <text evidence="1">The sequence shown here is derived from an EMBL/GenBank/DDBJ whole genome shotgun (WGS) entry which is preliminary data.</text>
</comment>
<evidence type="ECO:0000313" key="2">
    <source>
        <dbReference type="Proteomes" id="UP000251960"/>
    </source>
</evidence>
<evidence type="ECO:0000313" key="1">
    <source>
        <dbReference type="EMBL" id="PWZ04506.1"/>
    </source>
</evidence>
<sequence length="168" mass="18357">MTASSRPGERATSFAVACSLLSRFVRQNGAAPAQLGLRIKGELRNQAAAPARPALLSVEIWILLGEVEQQRTPTTINLLPEADGEETERRKQTMELFPQSAGFGVKDPAAAPREHLIMDFDKVDPYVHQLKGSSTRPNDCGSALFINSLSRRDVHLQQQLIDISGHGT</sequence>
<proteinExistence type="predicted"/>
<gene>
    <name evidence="1" type="primary">TIFY10B_2</name>
    <name evidence="1" type="ORF">Zm00014a_041847</name>
</gene>
<protein>
    <submittedName>
        <fullName evidence="1">Protein TIFY 10b</fullName>
    </submittedName>
</protein>
<dbReference type="EMBL" id="NCVQ01000188">
    <property type="protein sequence ID" value="PWZ04506.1"/>
    <property type="molecule type" value="Genomic_DNA"/>
</dbReference>